<dbReference type="Gene3D" id="3.90.230.10">
    <property type="entry name" value="Creatinase/methionine aminopeptidase superfamily"/>
    <property type="match status" value="1"/>
</dbReference>
<dbReference type="InterPro" id="IPR029149">
    <property type="entry name" value="Creatin/AminoP/Spt16_N"/>
</dbReference>
<evidence type="ECO:0000259" key="1">
    <source>
        <dbReference type="Pfam" id="PF00557"/>
    </source>
</evidence>
<dbReference type="AlphaFoldDB" id="A0A644TL15"/>
<name>A0A644TL15_9ZZZZ</name>
<proteinExistence type="predicted"/>
<sequence>MFEFNQDEIAEKKRRIHSLLEQRNLSAVYLKKSSNFAWVTAGGYSIVGLGTEVGIAGVLITRNKEYVICNNIETLRLEREEGVVRQGYEIVSFPWNEDREAKIVADLAGGAVGADMGFPGATDVSSAINPLRYSLTPWEVERLKVQALETSRIAEETALGIRPGEEERAVVGRLSEKLWKAGMDFIVAFCAADERIGLYRHAIATDKKIEKRAMISVNSRKRGLIVSITRFVQFGKLPADLAKRYEDNVYVDSAMMAATIPGRPASEVFAAALKAYAEKGYPGEYRLHHQGGSIGYFGRDYKATAATKDIIQENQAFTWNPSITGVKSEDTMLATSAGPIVLSTPVLFPEFKASYGGYNFSRPAIMEL</sequence>
<accession>A0A644TL15</accession>
<dbReference type="SUPFAM" id="SSF53092">
    <property type="entry name" value="Creatinase/prolidase N-terminal domain"/>
    <property type="match status" value="1"/>
</dbReference>
<dbReference type="InterPro" id="IPR050659">
    <property type="entry name" value="Peptidase_M24B"/>
</dbReference>
<dbReference type="SUPFAM" id="SSF55920">
    <property type="entry name" value="Creatinase/aminopeptidase"/>
    <property type="match status" value="1"/>
</dbReference>
<gene>
    <name evidence="2" type="ORF">SDC9_13346</name>
</gene>
<dbReference type="PANTHER" id="PTHR46112:SF3">
    <property type="entry name" value="AMINOPEPTIDASE YPDF"/>
    <property type="match status" value="1"/>
</dbReference>
<comment type="caution">
    <text evidence="2">The sequence shown here is derived from an EMBL/GenBank/DDBJ whole genome shotgun (WGS) entry which is preliminary data.</text>
</comment>
<protein>
    <recommendedName>
        <fullName evidence="1">Peptidase M24 domain-containing protein</fullName>
    </recommendedName>
</protein>
<dbReference type="PANTHER" id="PTHR46112">
    <property type="entry name" value="AMINOPEPTIDASE"/>
    <property type="match status" value="1"/>
</dbReference>
<dbReference type="CDD" id="cd01066">
    <property type="entry name" value="APP_MetAP"/>
    <property type="match status" value="1"/>
</dbReference>
<organism evidence="2">
    <name type="scientific">bioreactor metagenome</name>
    <dbReference type="NCBI Taxonomy" id="1076179"/>
    <lineage>
        <taxon>unclassified sequences</taxon>
        <taxon>metagenomes</taxon>
        <taxon>ecological metagenomes</taxon>
    </lineage>
</organism>
<dbReference type="InterPro" id="IPR000994">
    <property type="entry name" value="Pept_M24"/>
</dbReference>
<feature type="domain" description="Peptidase M24" evidence="1">
    <location>
        <begin position="152"/>
        <end position="335"/>
    </location>
</feature>
<dbReference type="Pfam" id="PF00557">
    <property type="entry name" value="Peptidase_M24"/>
    <property type="match status" value="1"/>
</dbReference>
<reference evidence="2" key="1">
    <citation type="submission" date="2019-08" db="EMBL/GenBank/DDBJ databases">
        <authorList>
            <person name="Kucharzyk K."/>
            <person name="Murdoch R.W."/>
            <person name="Higgins S."/>
            <person name="Loffler F."/>
        </authorList>
    </citation>
    <scope>NUCLEOTIDE SEQUENCE</scope>
</reference>
<dbReference type="InterPro" id="IPR036005">
    <property type="entry name" value="Creatinase/aminopeptidase-like"/>
</dbReference>
<dbReference type="EMBL" id="VSSQ01000038">
    <property type="protein sequence ID" value="MPL67648.1"/>
    <property type="molecule type" value="Genomic_DNA"/>
</dbReference>
<dbReference type="Gene3D" id="3.40.350.10">
    <property type="entry name" value="Creatinase/prolidase N-terminal domain"/>
    <property type="match status" value="1"/>
</dbReference>
<evidence type="ECO:0000313" key="2">
    <source>
        <dbReference type="EMBL" id="MPL67648.1"/>
    </source>
</evidence>